<comment type="similarity">
    <text evidence="1">Belongs to the sulfatase family.</text>
</comment>
<dbReference type="InterPro" id="IPR000917">
    <property type="entry name" value="Sulfatase_N"/>
</dbReference>
<dbReference type="GeneID" id="97988930"/>
<dbReference type="RefSeq" id="WP_117545188.1">
    <property type="nucleotide sequence ID" value="NZ_QVLV01000015.1"/>
</dbReference>
<evidence type="ECO:0000256" key="1">
    <source>
        <dbReference type="ARBA" id="ARBA00008779"/>
    </source>
</evidence>
<feature type="domain" description="Sulfatase N-terminal" evidence="3">
    <location>
        <begin position="6"/>
        <end position="380"/>
    </location>
</feature>
<sequence length="487" mass="55947">MMKKRPNILFLMTDEQRYDAVGYVNPQVLTPHLDAMARESVCFLNAYTANPSCIPARAAIFTGRYPSQCGVPGYMSFLPEKETTFMKLLRDGGYYTAVIGKQHFWKSKIEKGYDYEDIVDEHFPPEVISDKITEGYFGQPANKTVSDRVSSYVTYLMENGFTEGSQLYRQINDKGIYEFFADEKYHVDSYIGTRGKQWLEKEAPADRPWFLTLSFPGPHMPFDGIGLPDAEGYHEEEMELPDTNIRDIFNKPPHYLDIAKKFGQLDLKNHTSPDGLTAEDIRLMKKAYYAKMTLIDRKIGEVLDTLKKRGMYEDTLILFTSDHGEYMGDFGVATKAQYCSEALMRVPFLLKPPVADFKGYPEDSFISSVEIAATFLTAAGLPVPENISPRSLTQFYQGDGKELWEDIYMEARDIRAIRDSHYKLIYYQNRDYGEFYDLSNDPHEKYNLWDDPGVQKEKARLMCRLADHMIGLGENSRQVWNIGAPQI</sequence>
<dbReference type="EMBL" id="QVLV01000015">
    <property type="protein sequence ID" value="RGE57484.1"/>
    <property type="molecule type" value="Genomic_DNA"/>
</dbReference>
<dbReference type="InterPro" id="IPR050738">
    <property type="entry name" value="Sulfatase"/>
</dbReference>
<gene>
    <name evidence="4" type="ORF">DXC51_19150</name>
</gene>
<keyword evidence="5" id="KW-1185">Reference proteome</keyword>
<protein>
    <submittedName>
        <fullName evidence="4">DUF4976 domain-containing protein</fullName>
    </submittedName>
</protein>
<comment type="caution">
    <text evidence="4">The sequence shown here is derived from an EMBL/GenBank/DDBJ whole genome shotgun (WGS) entry which is preliminary data.</text>
</comment>
<organism evidence="4 5">
    <name type="scientific">Eisenbergiella massiliensis</name>
    <dbReference type="NCBI Taxonomy" id="1720294"/>
    <lineage>
        <taxon>Bacteria</taxon>
        <taxon>Bacillati</taxon>
        <taxon>Bacillota</taxon>
        <taxon>Clostridia</taxon>
        <taxon>Lachnospirales</taxon>
        <taxon>Lachnospiraceae</taxon>
        <taxon>Eisenbergiella</taxon>
    </lineage>
</organism>
<dbReference type="AlphaFoldDB" id="A0A3E3HZX1"/>
<evidence type="ECO:0000259" key="3">
    <source>
        <dbReference type="Pfam" id="PF00884"/>
    </source>
</evidence>
<evidence type="ECO:0000256" key="2">
    <source>
        <dbReference type="ARBA" id="ARBA00022801"/>
    </source>
</evidence>
<dbReference type="PANTHER" id="PTHR42693:SF53">
    <property type="entry name" value="ENDO-4-O-SULFATASE"/>
    <property type="match status" value="1"/>
</dbReference>
<dbReference type="PANTHER" id="PTHR42693">
    <property type="entry name" value="ARYLSULFATASE FAMILY MEMBER"/>
    <property type="match status" value="1"/>
</dbReference>
<dbReference type="InterPro" id="IPR017850">
    <property type="entry name" value="Alkaline_phosphatase_core_sf"/>
</dbReference>
<name>A0A3E3HZX1_9FIRM</name>
<dbReference type="Gene3D" id="3.40.720.10">
    <property type="entry name" value="Alkaline Phosphatase, subunit A"/>
    <property type="match status" value="1"/>
</dbReference>
<evidence type="ECO:0000313" key="4">
    <source>
        <dbReference type="EMBL" id="RGE57484.1"/>
    </source>
</evidence>
<reference evidence="4" key="1">
    <citation type="submission" date="2018-08" db="EMBL/GenBank/DDBJ databases">
        <title>A genome reference for cultivated species of the human gut microbiota.</title>
        <authorList>
            <person name="Zou Y."/>
            <person name="Xue W."/>
            <person name="Luo G."/>
        </authorList>
    </citation>
    <scope>NUCLEOTIDE SEQUENCE [LARGE SCALE GENOMIC DNA]</scope>
    <source>
        <strain evidence="4">TF05-5AC</strain>
    </source>
</reference>
<accession>A0A3E3HZX1</accession>
<dbReference type="Proteomes" id="UP000260812">
    <property type="component" value="Unassembled WGS sequence"/>
</dbReference>
<keyword evidence="2" id="KW-0378">Hydrolase</keyword>
<dbReference type="Pfam" id="PF00884">
    <property type="entry name" value="Sulfatase"/>
    <property type="match status" value="1"/>
</dbReference>
<evidence type="ECO:0000313" key="5">
    <source>
        <dbReference type="Proteomes" id="UP000260812"/>
    </source>
</evidence>
<dbReference type="SUPFAM" id="SSF53649">
    <property type="entry name" value="Alkaline phosphatase-like"/>
    <property type="match status" value="1"/>
</dbReference>
<proteinExistence type="inferred from homology"/>
<dbReference type="GO" id="GO:0004065">
    <property type="term" value="F:arylsulfatase activity"/>
    <property type="evidence" value="ECO:0007669"/>
    <property type="project" value="TreeGrafter"/>
</dbReference>